<protein>
    <submittedName>
        <fullName evidence="2">Uncharacterized protein</fullName>
    </submittedName>
</protein>
<proteinExistence type="predicted"/>
<dbReference type="WBParaSite" id="PS1159_v2.g19716.t1">
    <property type="protein sequence ID" value="PS1159_v2.g19716.t1"/>
    <property type="gene ID" value="PS1159_v2.g19716"/>
</dbReference>
<accession>A0AC35FRQ0</accession>
<organism evidence="1 2">
    <name type="scientific">Panagrolaimus sp. PS1159</name>
    <dbReference type="NCBI Taxonomy" id="55785"/>
    <lineage>
        <taxon>Eukaryota</taxon>
        <taxon>Metazoa</taxon>
        <taxon>Ecdysozoa</taxon>
        <taxon>Nematoda</taxon>
        <taxon>Chromadorea</taxon>
        <taxon>Rhabditida</taxon>
        <taxon>Tylenchina</taxon>
        <taxon>Panagrolaimomorpha</taxon>
        <taxon>Panagrolaimoidea</taxon>
        <taxon>Panagrolaimidae</taxon>
        <taxon>Panagrolaimus</taxon>
    </lineage>
</organism>
<reference evidence="2" key="1">
    <citation type="submission" date="2022-11" db="UniProtKB">
        <authorList>
            <consortium name="WormBaseParasite"/>
        </authorList>
    </citation>
    <scope>IDENTIFICATION</scope>
</reference>
<name>A0AC35FRQ0_9BILA</name>
<dbReference type="Proteomes" id="UP000887580">
    <property type="component" value="Unplaced"/>
</dbReference>
<evidence type="ECO:0000313" key="2">
    <source>
        <dbReference type="WBParaSite" id="PS1159_v2.g19716.t1"/>
    </source>
</evidence>
<sequence>MRAVNDARLLLSPKDIKIVKNASKSAADSFKKRIANHCWYCILPFCSAASILVLLFILNNEKFKLKKDIPLFYHLPSTKLLQCSTLFESTKISKNYAKHLIKYRITYQDDINLPTDCASIKRRGYFPEESLSKNEKEFPIAFARIIYKDYYFIESQFRIEYAPQNSFCYFLDSKADKLFKKRIRNFASCFNNVFVPDEEINVQSEGHNMTMAHLICLKYLRKRNWKYVILLQNHDVRLKTNAEIVKIFQAFGGANDISASMPGSHTFNNSTNWTFAALNLFKHDAFNYLKDSSGQLFALNLTKSLVQVSISREAVEFVLDELNVIKFIEKMEEKKFGVDELFWGTLNADDTIQLPGGFTRNCLVNDTKVFMATRFTVWVSEKYPIIPCSTNYFRRWVCIFGIEDIKALNEMHHLYANKLMGEFDFAAIQCLLERVYNRTYHLQNNYSISNFDDSVYQNLPHVRYHFHKNTGLSLANFNCTRSSKFK</sequence>
<evidence type="ECO:0000313" key="1">
    <source>
        <dbReference type="Proteomes" id="UP000887580"/>
    </source>
</evidence>